<feature type="domain" description="Photosynthesis system II assembly factor Ycf48/Hcf136-like" evidence="4">
    <location>
        <begin position="77"/>
        <end position="162"/>
    </location>
</feature>
<dbReference type="Proteomes" id="UP000251889">
    <property type="component" value="Unassembled WGS sequence"/>
</dbReference>
<evidence type="ECO:0000313" key="6">
    <source>
        <dbReference type="Proteomes" id="UP000251889"/>
    </source>
</evidence>
<dbReference type="RefSeq" id="WP_112746080.1">
    <property type="nucleotide sequence ID" value="NZ_QMFY01000002.1"/>
</dbReference>
<reference evidence="5 6" key="1">
    <citation type="submission" date="2018-06" db="EMBL/GenBank/DDBJ databases">
        <title>Chryseolinea flavus sp. nov., a member of the phylum Bacteroidetes isolated from soil.</title>
        <authorList>
            <person name="Li Y."/>
            <person name="Wang J."/>
        </authorList>
    </citation>
    <scope>NUCLEOTIDE SEQUENCE [LARGE SCALE GENOMIC DNA]</scope>
    <source>
        <strain evidence="5 6">SDU1-6</strain>
    </source>
</reference>
<sequence>MKFKLVVVLFFTVTFAHAQWERVHPLSDLNRFIHHAQIQRTGNRWMAFGNDVAISDDKGGHWNVSTHDLPFVFKPDMKYTDVTFVSDDVGFIVFQSSIFKTTDGGHSWNTVLTLQPSNDKYLYSAYFHAIAFANESEGYAVGDFEKIFHTQDGGEHWEEISWSGVTSPFIAYTDVAFDENGHVYVGGYEVSDILMNFGFEEFVMSPVAGESRWERSFITTGFDFRVVTPQVVGEHKYFVHLARTQATEQIFFTEDDGQHWDERTPTEMRLVRTLECLSSGVVLAWGEDHQYQSALFRSDDLGETWTRIALPIFSQQDDFAITDIVFETQQVGFAVGAGGSVLTTTDAGQTWQVSNAGYPAFFSFDVVDAKVGFASSGVGFFETNNGGASWSFAPASDSLTFLDMAFASADQGMFFGWRNSYYGVRQKAAVIERLTLPVNFLSLSAAMQKGDSMFVVGMTRSPMKNVFLRSGDLGESWETIDIPNLSSMPTQIERSEKYIYVSTSSGIRRGKGVSWNVVSDFSQDALESMMVIDDDTILGYFSSGVVKRTVDGGKTWSLVGNFSSVTSVKDFIKVKDIIFAYGWEILNSASFGAIWRSNDNGATWKKEVFPICDNVINDMDAVDDVVYATGGYGLVFALTLDETVTGVESYGAQSGIEIYPVPGDKYLFFELDGAEPITCTMIDVSGRRWTLPFNCELNARWRIDVTTVPPGVYTMMINSSRGYFRKRTVIAR</sequence>
<feature type="signal peptide" evidence="3">
    <location>
        <begin position="1"/>
        <end position="18"/>
    </location>
</feature>
<name>A0A364Y784_9BACT</name>
<keyword evidence="6" id="KW-1185">Reference proteome</keyword>
<feature type="chain" id="PRO_5016759165" description="Photosynthesis system II assembly factor Ycf48/Hcf136-like domain-containing protein" evidence="3">
    <location>
        <begin position="19"/>
        <end position="732"/>
    </location>
</feature>
<evidence type="ECO:0000256" key="2">
    <source>
        <dbReference type="ARBA" id="ARBA00023276"/>
    </source>
</evidence>
<dbReference type="PANTHER" id="PTHR47199:SF2">
    <property type="entry name" value="PHOTOSYSTEM II STABILITY_ASSEMBLY FACTOR HCF136, CHLOROPLASTIC"/>
    <property type="match status" value="1"/>
</dbReference>
<comment type="caution">
    <text evidence="5">The sequence shown here is derived from an EMBL/GenBank/DDBJ whole genome shotgun (WGS) entry which is preliminary data.</text>
</comment>
<dbReference type="EMBL" id="QMFY01000002">
    <property type="protein sequence ID" value="RAW02257.1"/>
    <property type="molecule type" value="Genomic_DNA"/>
</dbReference>
<dbReference type="SUPFAM" id="SSF50939">
    <property type="entry name" value="Sialidases"/>
    <property type="match status" value="1"/>
</dbReference>
<gene>
    <name evidence="5" type="ORF">DQQ10_06875</name>
</gene>
<evidence type="ECO:0000313" key="5">
    <source>
        <dbReference type="EMBL" id="RAW02257.1"/>
    </source>
</evidence>
<dbReference type="Pfam" id="PF14870">
    <property type="entry name" value="PSII_BNR"/>
    <property type="match status" value="1"/>
</dbReference>
<evidence type="ECO:0000259" key="4">
    <source>
        <dbReference type="Pfam" id="PF14870"/>
    </source>
</evidence>
<dbReference type="InterPro" id="IPR028203">
    <property type="entry name" value="PSII_CF48-like_dom"/>
</dbReference>
<keyword evidence="2" id="KW-0604">Photosystem II</keyword>
<dbReference type="InterPro" id="IPR036278">
    <property type="entry name" value="Sialidase_sf"/>
</dbReference>
<dbReference type="SUPFAM" id="SSF110296">
    <property type="entry name" value="Oligoxyloglucan reducing end-specific cellobiohydrolase"/>
    <property type="match status" value="1"/>
</dbReference>
<dbReference type="AlphaFoldDB" id="A0A364Y784"/>
<keyword evidence="1" id="KW-0602">Photosynthesis</keyword>
<dbReference type="PANTHER" id="PTHR47199">
    <property type="entry name" value="PHOTOSYSTEM II STABILITY/ASSEMBLY FACTOR HCF136, CHLOROPLASTIC"/>
    <property type="match status" value="1"/>
</dbReference>
<dbReference type="InterPro" id="IPR015943">
    <property type="entry name" value="WD40/YVTN_repeat-like_dom_sf"/>
</dbReference>
<dbReference type="GO" id="GO:0015979">
    <property type="term" value="P:photosynthesis"/>
    <property type="evidence" value="ECO:0007669"/>
    <property type="project" value="UniProtKB-KW"/>
</dbReference>
<protein>
    <recommendedName>
        <fullName evidence="4">Photosynthesis system II assembly factor Ycf48/Hcf136-like domain-containing protein</fullName>
    </recommendedName>
</protein>
<evidence type="ECO:0000256" key="3">
    <source>
        <dbReference type="SAM" id="SignalP"/>
    </source>
</evidence>
<dbReference type="Gene3D" id="2.130.10.10">
    <property type="entry name" value="YVTN repeat-like/Quinoprotein amine dehydrogenase"/>
    <property type="match status" value="3"/>
</dbReference>
<dbReference type="GO" id="GO:0009523">
    <property type="term" value="C:photosystem II"/>
    <property type="evidence" value="ECO:0007669"/>
    <property type="project" value="UniProtKB-KW"/>
</dbReference>
<accession>A0A364Y784</accession>
<organism evidence="5 6">
    <name type="scientific">Pseudochryseolinea flava</name>
    <dbReference type="NCBI Taxonomy" id="2059302"/>
    <lineage>
        <taxon>Bacteria</taxon>
        <taxon>Pseudomonadati</taxon>
        <taxon>Bacteroidota</taxon>
        <taxon>Cytophagia</taxon>
        <taxon>Cytophagales</taxon>
        <taxon>Fulvivirgaceae</taxon>
        <taxon>Pseudochryseolinea</taxon>
    </lineage>
</organism>
<proteinExistence type="predicted"/>
<evidence type="ECO:0000256" key="1">
    <source>
        <dbReference type="ARBA" id="ARBA00022531"/>
    </source>
</evidence>
<keyword evidence="3" id="KW-0732">Signal</keyword>
<dbReference type="OrthoDB" id="610388at2"/>